<evidence type="ECO:0000256" key="2">
    <source>
        <dbReference type="ARBA" id="ARBA00022692"/>
    </source>
</evidence>
<keyword evidence="2 8" id="KW-0812">Transmembrane</keyword>
<evidence type="ECO:0000259" key="9">
    <source>
        <dbReference type="PROSITE" id="PS51371"/>
    </source>
</evidence>
<feature type="transmembrane region" description="Helical" evidence="8">
    <location>
        <begin position="6"/>
        <end position="30"/>
    </location>
</feature>
<organism evidence="10 11">
    <name type="scientific">Luteibaculum oceani</name>
    <dbReference type="NCBI Taxonomy" id="1294296"/>
    <lineage>
        <taxon>Bacteria</taxon>
        <taxon>Pseudomonadati</taxon>
        <taxon>Bacteroidota</taxon>
        <taxon>Flavobacteriia</taxon>
        <taxon>Flavobacteriales</taxon>
        <taxon>Luteibaculaceae</taxon>
        <taxon>Luteibaculum</taxon>
    </lineage>
</organism>
<dbReference type="Gene3D" id="3.10.580.10">
    <property type="entry name" value="CBS-domain"/>
    <property type="match status" value="1"/>
</dbReference>
<proteinExistence type="predicted"/>
<dbReference type="EMBL" id="VORB01000012">
    <property type="protein sequence ID" value="TXC75616.1"/>
    <property type="molecule type" value="Genomic_DNA"/>
</dbReference>
<evidence type="ECO:0000256" key="4">
    <source>
        <dbReference type="ARBA" id="ARBA00022989"/>
    </source>
</evidence>
<dbReference type="InterPro" id="IPR044751">
    <property type="entry name" value="Ion_transp-like_CBS"/>
</dbReference>
<dbReference type="Proteomes" id="UP000321168">
    <property type="component" value="Unassembled WGS sequence"/>
</dbReference>
<protein>
    <submittedName>
        <fullName evidence="10">HlyC/CorC family transporter</fullName>
    </submittedName>
</protein>
<dbReference type="PROSITE" id="PS51371">
    <property type="entry name" value="CBS"/>
    <property type="match status" value="1"/>
</dbReference>
<dbReference type="SUPFAM" id="SSF56176">
    <property type="entry name" value="FAD-binding/transporter-associated domain-like"/>
    <property type="match status" value="1"/>
</dbReference>
<comment type="subcellular location">
    <subcellularLocation>
        <location evidence="1">Membrane</location>
        <topology evidence="1">Multi-pass membrane protein</topology>
    </subcellularLocation>
</comment>
<dbReference type="SMART" id="SM01091">
    <property type="entry name" value="CorC_HlyC"/>
    <property type="match status" value="1"/>
</dbReference>
<feature type="transmembrane region" description="Helical" evidence="8">
    <location>
        <begin position="62"/>
        <end position="88"/>
    </location>
</feature>
<gene>
    <name evidence="10" type="ORF">FRX97_11595</name>
</gene>
<dbReference type="Pfam" id="PF01595">
    <property type="entry name" value="CNNM"/>
    <property type="match status" value="1"/>
</dbReference>
<dbReference type="AlphaFoldDB" id="A0A5C6UTP8"/>
<evidence type="ECO:0000256" key="7">
    <source>
        <dbReference type="PROSITE-ProRule" id="PRU00703"/>
    </source>
</evidence>
<keyword evidence="5 7" id="KW-0129">CBS domain</keyword>
<feature type="transmembrane region" description="Helical" evidence="8">
    <location>
        <begin position="100"/>
        <end position="121"/>
    </location>
</feature>
<dbReference type="PANTHER" id="PTHR22777">
    <property type="entry name" value="HEMOLYSIN-RELATED"/>
    <property type="match status" value="1"/>
</dbReference>
<dbReference type="RefSeq" id="WP_147015388.1">
    <property type="nucleotide sequence ID" value="NZ_VORB01000012.1"/>
</dbReference>
<dbReference type="InterPro" id="IPR036318">
    <property type="entry name" value="FAD-bd_PCMH-like_sf"/>
</dbReference>
<reference evidence="10 11" key="1">
    <citation type="submission" date="2019-08" db="EMBL/GenBank/DDBJ databases">
        <title>Genome of Luteibaculum oceani JCM 18817.</title>
        <authorList>
            <person name="Bowman J.P."/>
        </authorList>
    </citation>
    <scope>NUCLEOTIDE SEQUENCE [LARGE SCALE GENOMIC DNA]</scope>
    <source>
        <strain evidence="10 11">JCM 18817</strain>
    </source>
</reference>
<dbReference type="Gene3D" id="3.30.465.10">
    <property type="match status" value="1"/>
</dbReference>
<evidence type="ECO:0000256" key="1">
    <source>
        <dbReference type="ARBA" id="ARBA00004141"/>
    </source>
</evidence>
<evidence type="ECO:0000256" key="6">
    <source>
        <dbReference type="ARBA" id="ARBA00023136"/>
    </source>
</evidence>
<dbReference type="Pfam" id="PF00571">
    <property type="entry name" value="CBS"/>
    <property type="match status" value="2"/>
</dbReference>
<keyword evidence="6 8" id="KW-0472">Membrane</keyword>
<dbReference type="GO" id="GO:0050660">
    <property type="term" value="F:flavin adenine dinucleotide binding"/>
    <property type="evidence" value="ECO:0007669"/>
    <property type="project" value="InterPro"/>
</dbReference>
<dbReference type="Pfam" id="PF03471">
    <property type="entry name" value="CorC_HlyC"/>
    <property type="match status" value="1"/>
</dbReference>
<keyword evidence="11" id="KW-1185">Reference proteome</keyword>
<dbReference type="InterPro" id="IPR016169">
    <property type="entry name" value="FAD-bd_PCMH_sub2"/>
</dbReference>
<dbReference type="InterPro" id="IPR005170">
    <property type="entry name" value="Transptr-assoc_dom"/>
</dbReference>
<dbReference type="InterPro" id="IPR046342">
    <property type="entry name" value="CBS_dom_sf"/>
</dbReference>
<evidence type="ECO:0000313" key="10">
    <source>
        <dbReference type="EMBL" id="TXC75616.1"/>
    </source>
</evidence>
<dbReference type="OrthoDB" id="9798188at2"/>
<dbReference type="InterPro" id="IPR000644">
    <property type="entry name" value="CBS_dom"/>
</dbReference>
<dbReference type="InterPro" id="IPR002550">
    <property type="entry name" value="CNNM"/>
</dbReference>
<evidence type="ECO:0000256" key="3">
    <source>
        <dbReference type="ARBA" id="ARBA00022737"/>
    </source>
</evidence>
<evidence type="ECO:0000256" key="8">
    <source>
        <dbReference type="SAM" id="Phobius"/>
    </source>
</evidence>
<name>A0A5C6UTP8_9FLAO</name>
<feature type="domain" description="CBS" evidence="9">
    <location>
        <begin position="283"/>
        <end position="340"/>
    </location>
</feature>
<dbReference type="GO" id="GO:0005886">
    <property type="term" value="C:plasma membrane"/>
    <property type="evidence" value="ECO:0007669"/>
    <property type="project" value="TreeGrafter"/>
</dbReference>
<keyword evidence="4 8" id="KW-1133">Transmembrane helix</keyword>
<comment type="caution">
    <text evidence="10">The sequence shown here is derived from an EMBL/GenBank/DDBJ whole genome shotgun (WGS) entry which is preliminary data.</text>
</comment>
<keyword evidence="3" id="KW-0677">Repeat</keyword>
<feature type="transmembrane region" description="Helical" evidence="8">
    <location>
        <begin position="133"/>
        <end position="154"/>
    </location>
</feature>
<dbReference type="PANTHER" id="PTHR22777:SF17">
    <property type="entry name" value="UPF0053 PROTEIN SLL0260"/>
    <property type="match status" value="1"/>
</dbReference>
<sequence>MDTDDPLVSILIILATILASAFFSGSEIAFVSANRLKIELDNKQGTFQGKILGFLFKRPSQFIGAMLVGNNIALVIFGIQMGAVLTPFLTHWFGFGEGSYQALICETLISTLIILVTAEFLPKVLFSVQPNNALSIFAFPLVIVFFLLWIPMIITVGISEFVLKRVLGFSISDNQSTPNFGKVDLDHYVKEVLTGSSNTEDVGHEIQIFQNALDFSKIKARDCMIPRNEIVAIDIEESLENLRKKFIETKLSKVLVYRDNTDNVIGYVHSFDLFAKPESIKNILRQVFIIPESKNIQEALKQFIDTKIGIAVVVDEFGGTSGMLTIEDVIEEIVGEIEDEHDADELTEIKISNDEYLFSGRLEIDEINEKFRLNLPESEEYDTLAGLVLFQLGEIPKKGVRIQIPNYLLTVESASQTKIELLRVIVKQDI</sequence>
<evidence type="ECO:0000256" key="5">
    <source>
        <dbReference type="ARBA" id="ARBA00023122"/>
    </source>
</evidence>
<evidence type="ECO:0000313" key="11">
    <source>
        <dbReference type="Proteomes" id="UP000321168"/>
    </source>
</evidence>
<dbReference type="CDD" id="cd04590">
    <property type="entry name" value="CBS_pair_CorC_HlyC_assoc"/>
    <property type="match status" value="1"/>
</dbReference>
<dbReference type="SUPFAM" id="SSF54631">
    <property type="entry name" value="CBS-domain pair"/>
    <property type="match status" value="1"/>
</dbReference>
<accession>A0A5C6UTP8</accession>